<dbReference type="SUPFAM" id="SSF109635">
    <property type="entry name" value="DnaK suppressor protein DksA, alpha-hairpin domain"/>
    <property type="match status" value="1"/>
</dbReference>
<evidence type="ECO:0000313" key="7">
    <source>
        <dbReference type="EMBL" id="SDX89678.1"/>
    </source>
</evidence>
<name>A0A1H3FH18_9RHOB</name>
<evidence type="ECO:0000256" key="4">
    <source>
        <dbReference type="PROSITE-ProRule" id="PRU00510"/>
    </source>
</evidence>
<evidence type="ECO:0000259" key="5">
    <source>
        <dbReference type="Pfam" id="PF01258"/>
    </source>
</evidence>
<feature type="domain" description="DnaK suppressor protein-like N-terminal" evidence="6">
    <location>
        <begin position="13"/>
        <end position="74"/>
    </location>
</feature>
<accession>A0A1H3FH18</accession>
<dbReference type="SUPFAM" id="SSF57716">
    <property type="entry name" value="Glucocorticoid receptor-like (DNA-binding domain)"/>
    <property type="match status" value="1"/>
</dbReference>
<sequence length="108" mass="12261">MPASPEIVARRVQLEARLADLTRRMAQIDNALDLPRSKDWEELATEREEDEVLENMGHSAQTELRQIRAALRRMEDGSYGTCVKCGGEIGQERLDVLPYTPFCRDCAP</sequence>
<evidence type="ECO:0000259" key="6">
    <source>
        <dbReference type="Pfam" id="PF21173"/>
    </source>
</evidence>
<keyword evidence="2" id="KW-0863">Zinc-finger</keyword>
<protein>
    <submittedName>
        <fullName evidence="7">Transcriptional regulator, TraR/DksA family</fullName>
    </submittedName>
</protein>
<dbReference type="Gene3D" id="1.20.120.910">
    <property type="entry name" value="DksA, coiled-coil domain"/>
    <property type="match status" value="1"/>
</dbReference>
<dbReference type="PROSITE" id="PS51128">
    <property type="entry name" value="ZF_DKSA_2"/>
    <property type="match status" value="1"/>
</dbReference>
<keyword evidence="3" id="KW-0862">Zinc</keyword>
<evidence type="ECO:0000313" key="8">
    <source>
        <dbReference type="Proteomes" id="UP000199541"/>
    </source>
</evidence>
<evidence type="ECO:0000256" key="2">
    <source>
        <dbReference type="ARBA" id="ARBA00022771"/>
    </source>
</evidence>
<keyword evidence="1" id="KW-0479">Metal-binding</keyword>
<dbReference type="EMBL" id="FNOB01000039">
    <property type="protein sequence ID" value="SDX89678.1"/>
    <property type="molecule type" value="Genomic_DNA"/>
</dbReference>
<reference evidence="7 8" key="1">
    <citation type="submission" date="2016-10" db="EMBL/GenBank/DDBJ databases">
        <authorList>
            <person name="Varghese N."/>
            <person name="Submissions S."/>
        </authorList>
    </citation>
    <scope>NUCLEOTIDE SEQUENCE [LARGE SCALE GENOMIC DNA]</scope>
    <source>
        <strain evidence="7 8">DSM 24802</strain>
    </source>
</reference>
<dbReference type="PANTHER" id="PTHR33823">
    <property type="entry name" value="RNA POLYMERASE-BINDING TRANSCRIPTION FACTOR DKSA-RELATED"/>
    <property type="match status" value="1"/>
</dbReference>
<comment type="caution">
    <text evidence="7">The sequence shown here is derived from an EMBL/GenBank/DDBJ whole genome shotgun (WGS) entry which is preliminary data.</text>
</comment>
<dbReference type="PANTHER" id="PTHR33823:SF4">
    <property type="entry name" value="GENERAL STRESS PROTEIN 16O"/>
    <property type="match status" value="1"/>
</dbReference>
<dbReference type="InterPro" id="IPR048487">
    <property type="entry name" value="DksA-like_N"/>
</dbReference>
<dbReference type="Pfam" id="PF01258">
    <property type="entry name" value="zf-dskA_traR"/>
    <property type="match status" value="1"/>
</dbReference>
<proteinExistence type="predicted"/>
<feature type="zinc finger region" description="dksA C4-type" evidence="4">
    <location>
        <begin position="82"/>
        <end position="106"/>
    </location>
</feature>
<dbReference type="InterPro" id="IPR037187">
    <property type="entry name" value="DnaK_N"/>
</dbReference>
<feature type="domain" description="Zinc finger DksA/TraR C4-type" evidence="5">
    <location>
        <begin position="77"/>
        <end position="107"/>
    </location>
</feature>
<dbReference type="Pfam" id="PF21173">
    <property type="entry name" value="DksA-like_N"/>
    <property type="match status" value="1"/>
</dbReference>
<evidence type="ECO:0000256" key="3">
    <source>
        <dbReference type="ARBA" id="ARBA00022833"/>
    </source>
</evidence>
<evidence type="ECO:0000256" key="1">
    <source>
        <dbReference type="ARBA" id="ARBA00022723"/>
    </source>
</evidence>
<dbReference type="Proteomes" id="UP000199541">
    <property type="component" value="Unassembled WGS sequence"/>
</dbReference>
<dbReference type="RefSeq" id="WP_035840714.1">
    <property type="nucleotide sequence ID" value="NZ_BNAB01000036.1"/>
</dbReference>
<organism evidence="7 8">
    <name type="scientific">Allgaiera indica</name>
    <dbReference type="NCBI Taxonomy" id="765699"/>
    <lineage>
        <taxon>Bacteria</taxon>
        <taxon>Pseudomonadati</taxon>
        <taxon>Pseudomonadota</taxon>
        <taxon>Alphaproteobacteria</taxon>
        <taxon>Rhodobacterales</taxon>
        <taxon>Paracoccaceae</taxon>
        <taxon>Allgaiera</taxon>
    </lineage>
</organism>
<dbReference type="InterPro" id="IPR000962">
    <property type="entry name" value="Znf_DskA_TraR"/>
</dbReference>
<gene>
    <name evidence="7" type="ORF">SAMN05444006_13910</name>
</gene>
<keyword evidence="8" id="KW-1185">Reference proteome</keyword>